<evidence type="ECO:0000313" key="2">
    <source>
        <dbReference type="EMBL" id="MBA8826323.1"/>
    </source>
</evidence>
<proteinExistence type="predicted"/>
<gene>
    <name evidence="2" type="ORF">FHX42_003699</name>
</gene>
<protein>
    <recommendedName>
        <fullName evidence="4">DUF3558 domain-containing protein</fullName>
    </recommendedName>
</protein>
<dbReference type="Pfam" id="PF12079">
    <property type="entry name" value="DUF3558"/>
    <property type="match status" value="1"/>
</dbReference>
<feature type="chain" id="PRO_5039369453" description="DUF3558 domain-containing protein" evidence="1">
    <location>
        <begin position="21"/>
        <end position="176"/>
    </location>
</feature>
<dbReference type="RefSeq" id="WP_182545553.1">
    <property type="nucleotide sequence ID" value="NZ_JACGWZ010000005.1"/>
</dbReference>
<evidence type="ECO:0000313" key="3">
    <source>
        <dbReference type="Proteomes" id="UP000569329"/>
    </source>
</evidence>
<dbReference type="InterPro" id="IPR024520">
    <property type="entry name" value="DUF3558"/>
</dbReference>
<keyword evidence="1" id="KW-0732">Signal</keyword>
<evidence type="ECO:0000256" key="1">
    <source>
        <dbReference type="SAM" id="SignalP"/>
    </source>
</evidence>
<dbReference type="EMBL" id="JACGWZ010000005">
    <property type="protein sequence ID" value="MBA8826323.1"/>
    <property type="molecule type" value="Genomic_DNA"/>
</dbReference>
<accession>A0A839DZ95</accession>
<evidence type="ECO:0008006" key="4">
    <source>
        <dbReference type="Google" id="ProtNLM"/>
    </source>
</evidence>
<comment type="caution">
    <text evidence="2">The sequence shown here is derived from an EMBL/GenBank/DDBJ whole genome shotgun (WGS) entry which is preliminary data.</text>
</comment>
<reference evidence="2 3" key="1">
    <citation type="submission" date="2020-07" db="EMBL/GenBank/DDBJ databases">
        <title>Sequencing the genomes of 1000 actinobacteria strains.</title>
        <authorList>
            <person name="Klenk H.-P."/>
        </authorList>
    </citation>
    <scope>NUCLEOTIDE SEQUENCE [LARGE SCALE GENOMIC DNA]</scope>
    <source>
        <strain evidence="2 3">DSM 45975</strain>
    </source>
</reference>
<dbReference type="AlphaFoldDB" id="A0A839DZ95"/>
<name>A0A839DZ95_9PSEU</name>
<feature type="signal peptide" evidence="1">
    <location>
        <begin position="1"/>
        <end position="20"/>
    </location>
</feature>
<keyword evidence="3" id="KW-1185">Reference proteome</keyword>
<dbReference type="Proteomes" id="UP000569329">
    <property type="component" value="Unassembled WGS sequence"/>
</dbReference>
<dbReference type="PROSITE" id="PS51257">
    <property type="entry name" value="PROKAR_LIPOPROTEIN"/>
    <property type="match status" value="1"/>
</dbReference>
<organism evidence="2 3">
    <name type="scientific">Halosaccharopolyspora lacisalsi</name>
    <dbReference type="NCBI Taxonomy" id="1000566"/>
    <lineage>
        <taxon>Bacteria</taxon>
        <taxon>Bacillati</taxon>
        <taxon>Actinomycetota</taxon>
        <taxon>Actinomycetes</taxon>
        <taxon>Pseudonocardiales</taxon>
        <taxon>Pseudonocardiaceae</taxon>
        <taxon>Halosaccharopolyspora</taxon>
    </lineage>
</organism>
<sequence length="176" mass="19353">MIGRALRVAAVLMVSLGLVAACGSSDRPRELSMGDVKPCDLISQSSFQQIQVSTESQKLDSVPGVDTEGNTCFYRLRTGNTVYVSAITNHGIDRWTNSSFEDARSQDIPRVQGFRAIKVWFDSDRPDPDHKCRIYVDVAGGQSLRVEVGETVNEEDPPTCDTARRFAEAAMKSLAH</sequence>